<dbReference type="InterPro" id="IPR050540">
    <property type="entry name" value="F-actin_Monoox_Mical"/>
</dbReference>
<evidence type="ECO:0000256" key="3">
    <source>
        <dbReference type="ARBA" id="ARBA00022630"/>
    </source>
</evidence>
<evidence type="ECO:0000259" key="7">
    <source>
        <dbReference type="Pfam" id="PF25413"/>
    </source>
</evidence>
<accession>A0A8S4PJ88</accession>
<keyword evidence="2" id="KW-0963">Cytoplasm</keyword>
<dbReference type="Pfam" id="PF00890">
    <property type="entry name" value="FAD_binding_2"/>
    <property type="match status" value="1"/>
</dbReference>
<reference evidence="8" key="1">
    <citation type="submission" date="2022-03" db="EMBL/GenBank/DDBJ databases">
        <authorList>
            <person name="Martin C."/>
        </authorList>
    </citation>
    <scope>NUCLEOTIDE SEQUENCE</scope>
</reference>
<feature type="compositionally biased region" description="Polar residues" evidence="5">
    <location>
        <begin position="554"/>
        <end position="566"/>
    </location>
</feature>
<feature type="compositionally biased region" description="Basic and acidic residues" evidence="5">
    <location>
        <begin position="825"/>
        <end position="842"/>
    </location>
</feature>
<feature type="compositionally biased region" description="Basic and acidic residues" evidence="5">
    <location>
        <begin position="887"/>
        <end position="904"/>
    </location>
</feature>
<feature type="region of interest" description="Disordered" evidence="5">
    <location>
        <begin position="989"/>
        <end position="1012"/>
    </location>
</feature>
<dbReference type="Proteomes" id="UP000749559">
    <property type="component" value="Unassembled WGS sequence"/>
</dbReference>
<feature type="domain" description="[F-actin]-monooxygenase MICAL1-3-like Rossman" evidence="7">
    <location>
        <begin position="245"/>
        <end position="374"/>
    </location>
</feature>
<keyword evidence="3" id="KW-0285">Flavoprotein</keyword>
<dbReference type="Gene3D" id="3.50.50.60">
    <property type="entry name" value="FAD/NAD(P)-binding domain"/>
    <property type="match status" value="1"/>
</dbReference>
<name>A0A8S4PJ88_OWEFU</name>
<comment type="caution">
    <text evidence="8">The sequence shown here is derived from an EMBL/GenBank/DDBJ whole genome shotgun (WGS) entry which is preliminary data.</text>
</comment>
<comment type="subcellular location">
    <subcellularLocation>
        <location evidence="1">Cytoplasm</location>
    </subcellularLocation>
</comment>
<feature type="region of interest" description="Disordered" evidence="5">
    <location>
        <begin position="775"/>
        <end position="920"/>
    </location>
</feature>
<keyword evidence="4" id="KW-0560">Oxidoreductase</keyword>
<organism evidence="8 9">
    <name type="scientific">Owenia fusiformis</name>
    <name type="common">Polychaete worm</name>
    <dbReference type="NCBI Taxonomy" id="6347"/>
    <lineage>
        <taxon>Eukaryota</taxon>
        <taxon>Metazoa</taxon>
        <taxon>Spiralia</taxon>
        <taxon>Lophotrochozoa</taxon>
        <taxon>Annelida</taxon>
        <taxon>Polychaeta</taxon>
        <taxon>Sedentaria</taxon>
        <taxon>Canalipalpata</taxon>
        <taxon>Sabellida</taxon>
        <taxon>Oweniida</taxon>
        <taxon>Oweniidae</taxon>
        <taxon>Owenia</taxon>
    </lineage>
</organism>
<dbReference type="GO" id="GO:0005737">
    <property type="term" value="C:cytoplasm"/>
    <property type="evidence" value="ECO:0007669"/>
    <property type="project" value="UniProtKB-SubCell"/>
</dbReference>
<dbReference type="PANTHER" id="PTHR23167">
    <property type="entry name" value="CALPONIN HOMOLOGY DOMAIN-CONTAINING PROTEIN DDB_G0272472-RELATED"/>
    <property type="match status" value="1"/>
</dbReference>
<proteinExistence type="predicted"/>
<evidence type="ECO:0000256" key="5">
    <source>
        <dbReference type="SAM" id="MobiDB-lite"/>
    </source>
</evidence>
<evidence type="ECO:0000313" key="8">
    <source>
        <dbReference type="EMBL" id="CAH1793194.1"/>
    </source>
</evidence>
<dbReference type="Pfam" id="PF25413">
    <property type="entry name" value="Rossman_Mical"/>
    <property type="match status" value="1"/>
</dbReference>
<dbReference type="GO" id="GO:0016491">
    <property type="term" value="F:oxidoreductase activity"/>
    <property type="evidence" value="ECO:0007669"/>
    <property type="project" value="UniProtKB-KW"/>
</dbReference>
<dbReference type="InterPro" id="IPR057494">
    <property type="entry name" value="Rossman_Mical"/>
</dbReference>
<dbReference type="SUPFAM" id="SSF51905">
    <property type="entry name" value="FAD/NAD(P)-binding domain"/>
    <property type="match status" value="1"/>
</dbReference>
<feature type="compositionally biased region" description="Basic and acidic residues" evidence="5">
    <location>
        <begin position="856"/>
        <end position="873"/>
    </location>
</feature>
<dbReference type="PANTHER" id="PTHR23167:SF54">
    <property type="entry name" value="[F-ACTIN]-MONOOXYGENASE MICAL"/>
    <property type="match status" value="1"/>
</dbReference>
<protein>
    <submittedName>
        <fullName evidence="8">Uncharacterized protein</fullName>
    </submittedName>
</protein>
<evidence type="ECO:0000256" key="2">
    <source>
        <dbReference type="ARBA" id="ARBA00022490"/>
    </source>
</evidence>
<evidence type="ECO:0000259" key="6">
    <source>
        <dbReference type="Pfam" id="PF00890"/>
    </source>
</evidence>
<evidence type="ECO:0000256" key="1">
    <source>
        <dbReference type="ARBA" id="ARBA00004496"/>
    </source>
</evidence>
<gene>
    <name evidence="8" type="ORF">OFUS_LOCUS18074</name>
</gene>
<dbReference type="InterPro" id="IPR036188">
    <property type="entry name" value="FAD/NAD-bd_sf"/>
</dbReference>
<dbReference type="EMBL" id="CAIIXF020000008">
    <property type="protein sequence ID" value="CAH1793194.1"/>
    <property type="molecule type" value="Genomic_DNA"/>
</dbReference>
<keyword evidence="9" id="KW-1185">Reference proteome</keyword>
<evidence type="ECO:0000313" key="9">
    <source>
        <dbReference type="Proteomes" id="UP000749559"/>
    </source>
</evidence>
<evidence type="ECO:0000256" key="4">
    <source>
        <dbReference type="ARBA" id="ARBA00023002"/>
    </source>
</evidence>
<feature type="domain" description="FAD-dependent oxidoreductase 2 FAD-binding" evidence="6">
    <location>
        <begin position="96"/>
        <end position="127"/>
    </location>
</feature>
<feature type="region of interest" description="Disordered" evidence="5">
    <location>
        <begin position="512"/>
        <end position="569"/>
    </location>
</feature>
<sequence length="1073" mass="120398">MGEEMKNTNNSECPSDLYDKFCASNSCTEILELFDRMCESLSIAPPRIGGADHHGFYHRFKSLLRTTKSMSLWTKLDKRASESVYADGNACSKNKVLIIGAGPCGLRMAIECAFLGAKVVLVEKRPQATRNNVLHLWTYVPYDLKALGAKEFYPRFCTGGIDHISIRQLQSILLKTALLLGVEVHINTTFNDIIEPTDDAHHGFRADISPVDSPVSQFDFDVLIGADGKRNTLKGFKRKGARGKLAIAITCNFLNKRTTRESLVQEKGGFNYLYSLQMFKDLNDKTGIYLENFVYYKADTHYFVMTAHKKSLLKKGVLKEEHADTSKLLGRDNVVYEYLVSYAKEAANEMTEYKIPDLEFALNHYGREDVAMFDFTSFFTAEHSSRVIERHGHKLLVGIVGDSLQEPFWPSGSGCAKGILGVLDAAYMVKQWGDGVDPLQILATKESVFRMFLSAWTSHSLFSKPQEFTIDPKTRYKNCETDFLKPKDVKYLYDDGTGVKYTDVDTRNTVKKNTAYKPEDDETDNEKDDAPVDTQKHSHNIKSNNGFASEAGSLGTSVADNSNLGNTGDRRIMEKHANCIASEECIGNMTNENIDKDLSIGDDDLFAKNSVGSENESIDEVKKSASLERSTFIVDKTVSLDKTTPIDSNKPSEMKEECNELVLCRRPSVKKLTENWVSLMEENAHPQDSKTVAPIPTKTTIAEKAQHKDDKFLAELHDSKTMAPIPTKTTNTEKAQHKDDKFLAELHDSKTMAPIPTKTTNTEKAQHKDDKFLAELHDSKTMAPIPTKTTNTEKAQHKDDKFLAELHEEPKTMAPIPTKTTNTEKAQHKDDKFLAELHEEPKTMAPIPTKTTNTEKAQHKDDKFLAELHEEPKTMAPIPTKTTNTEKAQHKDDKFFAELHEEPKTMAPIPTKTTNTEKAQHKDDKFLAELHDSKAMAPIPTKTTIAEKAQHKDDEFLAELYEESKTMAPMPTKTTIAEKGQHKDYNFLAKPSEESKTMAPISTKTTNAEKAKNKDVKFSADLNEESKTMAPVPTKATIAERARRKDVKFSAEFHGVQKTYTSSSTMVLTSVMM</sequence>
<dbReference type="InterPro" id="IPR003953">
    <property type="entry name" value="FAD-dep_OxRdtase_2_FAD-bd"/>
</dbReference>
<dbReference type="OrthoDB" id="20799at2759"/>
<dbReference type="AlphaFoldDB" id="A0A8S4PJ88"/>
<feature type="compositionally biased region" description="Basic and acidic residues" evidence="5">
    <location>
        <begin position="794"/>
        <end position="811"/>
    </location>
</feature>